<evidence type="ECO:0000256" key="14">
    <source>
        <dbReference type="ARBA" id="ARBA00023316"/>
    </source>
</evidence>
<comment type="similarity">
    <text evidence="3 18">In the N-terminal section; belongs to the N-acetylglucosamine-1-phosphate uridyltransferase family.</text>
</comment>
<evidence type="ECO:0000256" key="7">
    <source>
        <dbReference type="ARBA" id="ARBA00022723"/>
    </source>
</evidence>
<dbReference type="UniPathway" id="UPA00973"/>
<dbReference type="InterPro" id="IPR011004">
    <property type="entry name" value="Trimer_LpxA-like_sf"/>
</dbReference>
<feature type="binding site" evidence="18">
    <location>
        <position position="401"/>
    </location>
    <ligand>
        <name>acetyl-CoA</name>
        <dbReference type="ChEBI" id="CHEBI:57288"/>
    </ligand>
</feature>
<feature type="binding site" evidence="18">
    <location>
        <position position="384"/>
    </location>
    <ligand>
        <name>acetyl-CoA</name>
        <dbReference type="ChEBI" id="CHEBI:57288"/>
    </ligand>
</feature>
<feature type="binding site" evidence="18">
    <location>
        <position position="366"/>
    </location>
    <ligand>
        <name>acetyl-CoA</name>
        <dbReference type="ChEBI" id="CHEBI:57288"/>
    </ligand>
</feature>
<feature type="binding site" evidence="18">
    <location>
        <position position="341"/>
    </location>
    <ligand>
        <name>acetyl-CoA</name>
        <dbReference type="ChEBI" id="CHEBI:57288"/>
    </ligand>
</feature>
<dbReference type="InterPro" id="IPR018357">
    <property type="entry name" value="Hexapep_transf_CS"/>
</dbReference>
<organism evidence="20 21">
    <name type="scientific">Martelella mediterranea DSM 17316</name>
    <dbReference type="NCBI Taxonomy" id="1122214"/>
    <lineage>
        <taxon>Bacteria</taxon>
        <taxon>Pseudomonadati</taxon>
        <taxon>Pseudomonadota</taxon>
        <taxon>Alphaproteobacteria</taxon>
        <taxon>Hyphomicrobiales</taxon>
        <taxon>Aurantimonadaceae</taxon>
        <taxon>Martelella</taxon>
    </lineage>
</organism>
<dbReference type="KEGG" id="mmed:Mame_02811"/>
<dbReference type="InterPro" id="IPR029044">
    <property type="entry name" value="Nucleotide-diphossugar_trans"/>
</dbReference>
<dbReference type="GO" id="GO:0008360">
    <property type="term" value="P:regulation of cell shape"/>
    <property type="evidence" value="ECO:0007669"/>
    <property type="project" value="UniProtKB-KW"/>
</dbReference>
<dbReference type="GO" id="GO:0005737">
    <property type="term" value="C:cytoplasm"/>
    <property type="evidence" value="ECO:0007669"/>
    <property type="project" value="UniProtKB-SubCell"/>
</dbReference>
<keyword evidence="6 18" id="KW-0548">Nucleotidyltransferase</keyword>
<reference evidence="20 21" key="1">
    <citation type="submission" date="2017-03" db="EMBL/GenBank/DDBJ databases">
        <title>Foreign affairs: Plasmid Transfer between Roseobacters and Rhizobia.</title>
        <authorList>
            <person name="Bartling P."/>
            <person name="Bunk B."/>
            <person name="Overmann J."/>
            <person name="Brinkmann H."/>
            <person name="Petersen J."/>
        </authorList>
    </citation>
    <scope>NUCLEOTIDE SEQUENCE [LARGE SCALE GENOMIC DNA]</scope>
    <source>
        <strain evidence="20 21">MACL11</strain>
    </source>
</reference>
<evidence type="ECO:0000256" key="11">
    <source>
        <dbReference type="ARBA" id="ARBA00022984"/>
    </source>
</evidence>
<dbReference type="PANTHER" id="PTHR43584:SF3">
    <property type="entry name" value="BIFUNCTIONAL PROTEIN GLMU"/>
    <property type="match status" value="1"/>
</dbReference>
<evidence type="ECO:0000256" key="5">
    <source>
        <dbReference type="ARBA" id="ARBA00022679"/>
    </source>
</evidence>
<evidence type="ECO:0000256" key="10">
    <source>
        <dbReference type="ARBA" id="ARBA00022960"/>
    </source>
</evidence>
<keyword evidence="21" id="KW-1185">Reference proteome</keyword>
<feature type="binding site" evidence="18">
    <location>
        <position position="53"/>
    </location>
    <ligand>
        <name>UDP-N-acetyl-alpha-D-glucosamine</name>
        <dbReference type="ChEBI" id="CHEBI:57705"/>
    </ligand>
</feature>
<comment type="function">
    <text evidence="17 18">Catalyzes the last two sequential reactions in the de novo biosynthetic pathway for UDP-N-acetylglucosamine (UDP-GlcNAc). The C-terminal domain catalyzes the transfer of acetyl group from acetyl coenzyme A to glucosamine-1-phosphate (GlcN-1-P) to produce N-acetylglucosamine-1-phosphate (GlcNAc-1-P), which is converted into UDP-GlcNAc by the transfer of uridine 5-monophosphate (from uridine 5-triphosphate), a reaction catalyzed by the N-terminal domain.</text>
</comment>
<keyword evidence="8 18" id="KW-0677">Repeat</keyword>
<dbReference type="SUPFAM" id="SSF53448">
    <property type="entry name" value="Nucleotide-diphospho-sugar transferases"/>
    <property type="match status" value="1"/>
</dbReference>
<comment type="catalytic activity">
    <reaction evidence="16 18">
        <text>N-acetyl-alpha-D-glucosamine 1-phosphate + UTP + H(+) = UDP-N-acetyl-alpha-D-glucosamine + diphosphate</text>
        <dbReference type="Rhea" id="RHEA:13509"/>
        <dbReference type="ChEBI" id="CHEBI:15378"/>
        <dbReference type="ChEBI" id="CHEBI:33019"/>
        <dbReference type="ChEBI" id="CHEBI:46398"/>
        <dbReference type="ChEBI" id="CHEBI:57705"/>
        <dbReference type="ChEBI" id="CHEBI:57776"/>
        <dbReference type="EC" id="2.7.7.23"/>
    </reaction>
</comment>
<name>A0A1U9Z356_9HYPH</name>
<comment type="similarity">
    <text evidence="2 18">In the C-terminal section; belongs to the transferase hexapeptide repeat family.</text>
</comment>
<dbReference type="EC" id="2.7.7.23" evidence="18"/>
<dbReference type="GO" id="GO:0000287">
    <property type="term" value="F:magnesium ion binding"/>
    <property type="evidence" value="ECO:0007669"/>
    <property type="project" value="UniProtKB-UniRule"/>
</dbReference>
<accession>A0A1U9Z356</accession>
<comment type="catalytic activity">
    <reaction evidence="15 18">
        <text>alpha-D-glucosamine 1-phosphate + acetyl-CoA = N-acetyl-alpha-D-glucosamine 1-phosphate + CoA + H(+)</text>
        <dbReference type="Rhea" id="RHEA:13725"/>
        <dbReference type="ChEBI" id="CHEBI:15378"/>
        <dbReference type="ChEBI" id="CHEBI:57287"/>
        <dbReference type="ChEBI" id="CHEBI:57288"/>
        <dbReference type="ChEBI" id="CHEBI:57776"/>
        <dbReference type="ChEBI" id="CHEBI:58516"/>
        <dbReference type="EC" id="2.3.1.157"/>
    </reaction>
</comment>
<dbReference type="GO" id="GO:0071555">
    <property type="term" value="P:cell wall organization"/>
    <property type="evidence" value="ECO:0007669"/>
    <property type="project" value="UniProtKB-KW"/>
</dbReference>
<comment type="subunit">
    <text evidence="18">Homotrimer.</text>
</comment>
<feature type="binding site" evidence="18">
    <location>
        <begin position="58"/>
        <end position="59"/>
    </location>
    <ligand>
        <name>UDP-N-acetyl-alpha-D-glucosamine</name>
        <dbReference type="ChEBI" id="CHEBI:57705"/>
    </ligand>
</feature>
<dbReference type="NCBIfam" id="TIGR01173">
    <property type="entry name" value="glmU"/>
    <property type="match status" value="1"/>
</dbReference>
<comment type="subcellular location">
    <subcellularLocation>
        <location evidence="1 18">Cytoplasm</location>
    </subcellularLocation>
</comment>
<dbReference type="PROSITE" id="PS00101">
    <property type="entry name" value="HEXAPEP_TRANSFERASES"/>
    <property type="match status" value="1"/>
</dbReference>
<feature type="binding site" evidence="18">
    <location>
        <position position="205"/>
    </location>
    <ligand>
        <name>UDP-N-acetyl-alpha-D-glucosamine</name>
        <dbReference type="ChEBI" id="CHEBI:57705"/>
    </ligand>
</feature>
<dbReference type="PANTHER" id="PTHR43584">
    <property type="entry name" value="NUCLEOTIDYL TRANSFERASE"/>
    <property type="match status" value="1"/>
</dbReference>
<keyword evidence="13 18" id="KW-0012">Acyltransferase</keyword>
<comment type="cofactor">
    <cofactor evidence="18">
        <name>Mg(2+)</name>
        <dbReference type="ChEBI" id="CHEBI:18420"/>
    </cofactor>
    <text evidence="18">Binds 1 Mg(2+) ion per subunit.</text>
</comment>
<dbReference type="EC" id="2.3.1.157" evidence="18"/>
<dbReference type="InterPro" id="IPR025877">
    <property type="entry name" value="MobA-like_NTP_Trfase"/>
</dbReference>
<keyword evidence="10 18" id="KW-0133">Cell shape</keyword>
<evidence type="ECO:0000256" key="13">
    <source>
        <dbReference type="ARBA" id="ARBA00023315"/>
    </source>
</evidence>
<evidence type="ECO:0000256" key="18">
    <source>
        <dbReference type="HAMAP-Rule" id="MF_01631"/>
    </source>
</evidence>
<feature type="domain" description="MobA-like NTP transferase" evidence="19">
    <location>
        <begin position="2"/>
        <end position="122"/>
    </location>
</feature>
<comment type="pathway">
    <text evidence="18">Nucleotide-sugar biosynthesis; UDP-N-acetyl-alpha-D-glucosamine biosynthesis; UDP-N-acetyl-alpha-D-glucosamine from N-acetyl-alpha-D-glucosamine 1-phosphate: step 1/1.</text>
</comment>
<dbReference type="InterPro" id="IPR005882">
    <property type="entry name" value="Bifunctional_GlmU"/>
</dbReference>
<keyword evidence="12 18" id="KW-0511">Multifunctional enzyme</keyword>
<keyword evidence="5 18" id="KW-0808">Transferase</keyword>
<keyword evidence="7 18" id="KW-0479">Metal-binding</keyword>
<evidence type="ECO:0000256" key="4">
    <source>
        <dbReference type="ARBA" id="ARBA00022490"/>
    </source>
</evidence>
<keyword evidence="11 18" id="KW-0573">Peptidoglycan synthesis</keyword>
<evidence type="ECO:0000256" key="3">
    <source>
        <dbReference type="ARBA" id="ARBA00007947"/>
    </source>
</evidence>
<dbReference type="GO" id="GO:0019134">
    <property type="term" value="F:glucosamine-1-phosphate N-acetyltransferase activity"/>
    <property type="evidence" value="ECO:0007669"/>
    <property type="project" value="UniProtKB-UniRule"/>
</dbReference>
<feature type="binding site" evidence="18">
    <location>
        <position position="294"/>
    </location>
    <ligand>
        <name>UDP-N-acetyl-alpha-D-glucosamine</name>
        <dbReference type="ChEBI" id="CHEBI:57705"/>
    </ligand>
</feature>
<feature type="region of interest" description="Linker" evidence="18">
    <location>
        <begin position="208"/>
        <end position="228"/>
    </location>
</feature>
<dbReference type="InterPro" id="IPR001451">
    <property type="entry name" value="Hexapep"/>
</dbReference>
<feature type="binding site" evidence="18">
    <location>
        <position position="119"/>
    </location>
    <ligand>
        <name>UDP-N-acetyl-alpha-D-glucosamine</name>
        <dbReference type="ChEBI" id="CHEBI:57705"/>
    </ligand>
</feature>
<evidence type="ECO:0000259" key="19">
    <source>
        <dbReference type="Pfam" id="PF12804"/>
    </source>
</evidence>
<evidence type="ECO:0000256" key="2">
    <source>
        <dbReference type="ARBA" id="ARBA00007707"/>
    </source>
</evidence>
<dbReference type="GO" id="GO:0000902">
    <property type="term" value="P:cell morphogenesis"/>
    <property type="evidence" value="ECO:0007669"/>
    <property type="project" value="UniProtKB-UniRule"/>
</dbReference>
<dbReference type="SUPFAM" id="SSF51161">
    <property type="entry name" value="Trimeric LpxA-like enzymes"/>
    <property type="match status" value="1"/>
</dbReference>
<feature type="region of interest" description="Pyrophosphorylase" evidence="18">
    <location>
        <begin position="1"/>
        <end position="207"/>
    </location>
</feature>
<dbReference type="Proteomes" id="UP000191135">
    <property type="component" value="Chromosome"/>
</dbReference>
<dbReference type="GO" id="GO:0009245">
    <property type="term" value="P:lipid A biosynthetic process"/>
    <property type="evidence" value="ECO:0007669"/>
    <property type="project" value="UniProtKB-UniRule"/>
</dbReference>
<feature type="binding site" evidence="18">
    <location>
        <position position="327"/>
    </location>
    <ligand>
        <name>UDP-N-acetyl-alpha-D-glucosamine</name>
        <dbReference type="ChEBI" id="CHEBI:57705"/>
    </ligand>
</feature>
<evidence type="ECO:0000256" key="6">
    <source>
        <dbReference type="ARBA" id="ARBA00022695"/>
    </source>
</evidence>
<evidence type="ECO:0000256" key="1">
    <source>
        <dbReference type="ARBA" id="ARBA00004496"/>
    </source>
</evidence>
<gene>
    <name evidence="20" type="primary">glmU_2</name>
    <name evidence="18" type="synonym">glmU</name>
    <name evidence="20" type="ORF">Mame_02811</name>
</gene>
<dbReference type="Gene3D" id="3.90.550.10">
    <property type="entry name" value="Spore Coat Polysaccharide Biosynthesis Protein SpsA, Chain A"/>
    <property type="match status" value="1"/>
</dbReference>
<dbReference type="CDD" id="cd03353">
    <property type="entry name" value="LbH_GlmU_C"/>
    <property type="match status" value="1"/>
</dbReference>
<comment type="caution">
    <text evidence="18">Lacks conserved residue(s) required for the propagation of feature annotation.</text>
</comment>
<dbReference type="HAMAP" id="MF_01631">
    <property type="entry name" value="GlmU"/>
    <property type="match status" value="1"/>
</dbReference>
<dbReference type="Pfam" id="PF12804">
    <property type="entry name" value="NTP_transf_3"/>
    <property type="match status" value="1"/>
</dbReference>
<feature type="active site" description="Proton acceptor" evidence="18">
    <location>
        <position position="324"/>
    </location>
</feature>
<dbReference type="NCBIfam" id="NF010933">
    <property type="entry name" value="PRK14353.1"/>
    <property type="match status" value="1"/>
</dbReference>
<feature type="binding site" evidence="18">
    <location>
        <position position="205"/>
    </location>
    <ligand>
        <name>Mg(2+)</name>
        <dbReference type="ChEBI" id="CHEBI:18420"/>
    </ligand>
</feature>
<comment type="pathway">
    <text evidence="18">Bacterial outer membrane biogenesis; LPS lipid A biosynthesis.</text>
</comment>
<evidence type="ECO:0000313" key="20">
    <source>
        <dbReference type="EMBL" id="AQZ52135.1"/>
    </source>
</evidence>
<evidence type="ECO:0000256" key="9">
    <source>
        <dbReference type="ARBA" id="ARBA00022842"/>
    </source>
</evidence>
<keyword evidence="14 18" id="KW-0961">Cell wall biogenesis/degradation</keyword>
<feature type="binding site" evidence="18">
    <location>
        <begin position="81"/>
        <end position="83"/>
    </location>
    <ligand>
        <name>UDP-N-acetyl-alpha-D-glucosamine</name>
        <dbReference type="ChEBI" id="CHEBI:57705"/>
    </ligand>
</feature>
<feature type="binding site" evidence="18">
    <location>
        <position position="338"/>
    </location>
    <ligand>
        <name>UDP-N-acetyl-alpha-D-glucosamine</name>
        <dbReference type="ChEBI" id="CHEBI:57705"/>
    </ligand>
</feature>
<keyword evidence="9 18" id="KW-0460">Magnesium</keyword>
<feature type="binding site" evidence="18">
    <location>
        <position position="133"/>
    </location>
    <ligand>
        <name>UDP-N-acetyl-alpha-D-glucosamine</name>
        <dbReference type="ChEBI" id="CHEBI:57705"/>
    </ligand>
</feature>
<evidence type="ECO:0000256" key="8">
    <source>
        <dbReference type="ARBA" id="ARBA00022737"/>
    </source>
</evidence>
<proteinExistence type="inferred from homology"/>
<feature type="binding site" evidence="18">
    <location>
        <begin position="347"/>
        <end position="348"/>
    </location>
    <ligand>
        <name>acetyl-CoA</name>
        <dbReference type="ChEBI" id="CHEBI:57288"/>
    </ligand>
</feature>
<dbReference type="AlphaFoldDB" id="A0A1U9Z356"/>
<feature type="binding site" evidence="18">
    <location>
        <position position="148"/>
    </location>
    <ligand>
        <name>UDP-N-acetyl-alpha-D-glucosamine</name>
        <dbReference type="ChEBI" id="CHEBI:57705"/>
    </ligand>
</feature>
<dbReference type="GO" id="GO:0016020">
    <property type="term" value="C:membrane"/>
    <property type="evidence" value="ECO:0007669"/>
    <property type="project" value="GOC"/>
</dbReference>
<evidence type="ECO:0000313" key="21">
    <source>
        <dbReference type="Proteomes" id="UP000191135"/>
    </source>
</evidence>
<evidence type="ECO:0000256" key="17">
    <source>
        <dbReference type="ARBA" id="ARBA00049628"/>
    </source>
</evidence>
<dbReference type="UniPathway" id="UPA00113">
    <property type="reaction ID" value="UER00532"/>
</dbReference>
<feature type="binding site" evidence="18">
    <location>
        <position position="83"/>
    </location>
    <ligand>
        <name>Mg(2+)</name>
        <dbReference type="ChEBI" id="CHEBI:18420"/>
    </ligand>
</feature>
<dbReference type="GO" id="GO:0003977">
    <property type="term" value="F:UDP-N-acetylglucosamine diphosphorylase activity"/>
    <property type="evidence" value="ECO:0007669"/>
    <property type="project" value="UniProtKB-UniRule"/>
</dbReference>
<sequence>MLHEVAGRAMAAHVVDTVSRSGVDAVALVVGRDGEKVAEACALPGVALETYEQRERLGTAHAVLAARPALERGYDDVIVTYGDTPLVTGETLATARAALEAGDDVVVIGFETDEPTGYGRLLTRDGALYAIREEKDASDEERKVTLCNSGLMAFNGRRALELLDAIGNGNAKGEYYLTDIVEAALAKGGRAGVVMADADEVLGCNNRAELAELERIWQARRRRELMLDGVTMIAPETVFLCHDTVIGRDCLIEPNVFFGPGVEIADNVTIHAYSHIEGAKVAAGSKVGPFARLRPGAVLHEDAKVGNFCEVKNGDIGVGAKVNHLTYIGDASVGARANIGAGTITCNYDGVNKFRTEIGADSFIGSNSSLVAPVRIGNHAYVGSGSVVTRDVPDNALALARGRQENKEGRAEMLRARSLAIKAARKKDGGK</sequence>
<dbReference type="STRING" id="1122214.Mame_02811"/>
<dbReference type="GO" id="GO:0006048">
    <property type="term" value="P:UDP-N-acetylglucosamine biosynthetic process"/>
    <property type="evidence" value="ECO:0007669"/>
    <property type="project" value="UniProtKB-UniPathway"/>
</dbReference>
<dbReference type="Gene3D" id="2.160.10.10">
    <property type="entry name" value="Hexapeptide repeat proteins"/>
    <property type="match status" value="1"/>
</dbReference>
<dbReference type="EMBL" id="CP020330">
    <property type="protein sequence ID" value="AQZ52135.1"/>
    <property type="molecule type" value="Genomic_DNA"/>
</dbReference>
<dbReference type="InterPro" id="IPR050065">
    <property type="entry name" value="GlmU-like"/>
</dbReference>
<dbReference type="eggNOG" id="COG1207">
    <property type="taxonomic scope" value="Bacteria"/>
</dbReference>
<feature type="region of interest" description="N-acetyltransferase" evidence="18">
    <location>
        <begin position="229"/>
        <end position="431"/>
    </location>
</feature>
<evidence type="ECO:0000256" key="16">
    <source>
        <dbReference type="ARBA" id="ARBA00048493"/>
    </source>
</evidence>
<dbReference type="CDD" id="cd02540">
    <property type="entry name" value="GT2_GlmU_N_bac"/>
    <property type="match status" value="1"/>
</dbReference>
<dbReference type="GO" id="GO:0009252">
    <property type="term" value="P:peptidoglycan biosynthetic process"/>
    <property type="evidence" value="ECO:0007669"/>
    <property type="project" value="UniProtKB-UniRule"/>
</dbReference>
<evidence type="ECO:0000256" key="15">
    <source>
        <dbReference type="ARBA" id="ARBA00048247"/>
    </source>
</evidence>
<dbReference type="Pfam" id="PF00132">
    <property type="entry name" value="Hexapep"/>
    <property type="match status" value="2"/>
</dbReference>
<feature type="binding site" evidence="18">
    <location>
        <position position="312"/>
    </location>
    <ligand>
        <name>UDP-N-acetyl-alpha-D-glucosamine</name>
        <dbReference type="ChEBI" id="CHEBI:57705"/>
    </ligand>
</feature>
<protein>
    <recommendedName>
        <fullName evidence="18">Bifunctional protein GlmU</fullName>
    </recommendedName>
    <domain>
        <recommendedName>
            <fullName evidence="18">UDP-N-acetylglucosamine pyrophosphorylase</fullName>
            <ecNumber evidence="18">2.7.7.23</ecNumber>
        </recommendedName>
        <alternativeName>
            <fullName evidence="18">N-acetylglucosamine-1-phosphate uridyltransferase</fullName>
        </alternativeName>
    </domain>
    <domain>
        <recommendedName>
            <fullName evidence="18">Glucosamine-1-phosphate N-acetyltransferase</fullName>
            <ecNumber evidence="18">2.3.1.157</ecNumber>
        </recommendedName>
    </domain>
</protein>
<dbReference type="InterPro" id="IPR038009">
    <property type="entry name" value="GlmU_C_LbH"/>
</dbReference>
<keyword evidence="4 18" id="KW-0963">Cytoplasm</keyword>
<evidence type="ECO:0000256" key="12">
    <source>
        <dbReference type="ARBA" id="ARBA00023268"/>
    </source>
</evidence>
<comment type="pathway">
    <text evidence="18">Nucleotide-sugar biosynthesis; UDP-N-acetyl-alpha-D-glucosamine biosynthesis; N-acetyl-alpha-D-glucosamine 1-phosphate from alpha-D-glucosamine 6-phosphate (route II): step 2/2.</text>
</comment>